<sequence length="79" mass="9302">MIQLTKLNFTTETVCSELFSVMVRQAYHEQKTVALFHFVECIYQIMHKMTLHLIGYIDIKSYALITPKIITQINHKDDL</sequence>
<dbReference type="EMBL" id="UGQB01000004">
    <property type="protein sequence ID" value="STZ09401.1"/>
    <property type="molecule type" value="Genomic_DNA"/>
</dbReference>
<evidence type="ECO:0000313" key="1">
    <source>
        <dbReference type="EMBL" id="STZ09401.1"/>
    </source>
</evidence>
<gene>
    <name evidence="1" type="ORF">NCTC12877_02417</name>
</gene>
<proteinExistence type="predicted"/>
<evidence type="ECO:0000313" key="2">
    <source>
        <dbReference type="Proteomes" id="UP000254065"/>
    </source>
</evidence>
<accession>A0A378R476</accession>
<protein>
    <submittedName>
        <fullName evidence="1">Uncharacterized protein</fullName>
    </submittedName>
</protein>
<name>A0A378R476_9GAMM</name>
<dbReference type="AlphaFoldDB" id="A0A378R476"/>
<organism evidence="1 2">
    <name type="scientific">Moraxella caprae</name>
    <dbReference type="NCBI Taxonomy" id="90240"/>
    <lineage>
        <taxon>Bacteria</taxon>
        <taxon>Pseudomonadati</taxon>
        <taxon>Pseudomonadota</taxon>
        <taxon>Gammaproteobacteria</taxon>
        <taxon>Moraxellales</taxon>
        <taxon>Moraxellaceae</taxon>
        <taxon>Moraxella</taxon>
    </lineage>
</organism>
<keyword evidence="2" id="KW-1185">Reference proteome</keyword>
<dbReference type="Proteomes" id="UP000254065">
    <property type="component" value="Unassembled WGS sequence"/>
</dbReference>
<reference evidence="1 2" key="1">
    <citation type="submission" date="2018-06" db="EMBL/GenBank/DDBJ databases">
        <authorList>
            <consortium name="Pathogen Informatics"/>
            <person name="Doyle S."/>
        </authorList>
    </citation>
    <scope>NUCLEOTIDE SEQUENCE [LARGE SCALE GENOMIC DNA]</scope>
    <source>
        <strain evidence="1 2">NCTC12877</strain>
    </source>
</reference>